<gene>
    <name evidence="7" type="ORF">ERUC_LOCUS20658</name>
</gene>
<keyword evidence="5 6" id="KW-0472">Membrane</keyword>
<evidence type="ECO:0000256" key="4">
    <source>
        <dbReference type="ARBA" id="ARBA00022989"/>
    </source>
</evidence>
<feature type="transmembrane region" description="Helical" evidence="6">
    <location>
        <begin position="174"/>
        <end position="192"/>
    </location>
</feature>
<comment type="similarity">
    <text evidence="2">Belongs to the TMEM45 family.</text>
</comment>
<keyword evidence="3 6" id="KW-0812">Transmembrane</keyword>
<evidence type="ECO:0000256" key="3">
    <source>
        <dbReference type="ARBA" id="ARBA00022692"/>
    </source>
</evidence>
<name>A0ABC8KFH7_ERUVS</name>
<keyword evidence="8" id="KW-1185">Reference proteome</keyword>
<sequence length="294" mass="33056">MGLREGHIVYGCALVAFGLWHLFNNIKLFCLCPNTFTSSPWFPTSKTRYLELYLIMSYSSVFMSLELFFGLITHQPRNFEHSSIAMSLLAYAVLALVLDRARPRAAASEGLTLLALAAAFTQELILFHFHSADHMGVEGQYHLIFQLIIFVSLLTTLMGIALPKSFLVSLVRSSSIALQGAWLILIGFMLYTPSLVPKGCYFQDREIRRTMVKCSTEEALHRAKSLATLEFSWLFVINTIFVVTLYLNVDRVCGGNVEYSSLTTNNQSEQNDEGQQLRSAVDSENEFCSNGDKM</sequence>
<feature type="transmembrane region" description="Helical" evidence="6">
    <location>
        <begin position="141"/>
        <end position="162"/>
    </location>
</feature>
<dbReference type="PANTHER" id="PTHR46285">
    <property type="entry name" value="PROTEINASE INHIBITOR I4, SERPIN (DUF716)-RELATED"/>
    <property type="match status" value="1"/>
</dbReference>
<feature type="transmembrane region" description="Helical" evidence="6">
    <location>
        <begin position="52"/>
        <end position="73"/>
    </location>
</feature>
<feature type="transmembrane region" description="Helical" evidence="6">
    <location>
        <begin position="110"/>
        <end position="129"/>
    </location>
</feature>
<keyword evidence="4 6" id="KW-1133">Transmembrane helix</keyword>
<protein>
    <submittedName>
        <fullName evidence="7">Uncharacterized protein</fullName>
    </submittedName>
</protein>
<dbReference type="InterPro" id="IPR006904">
    <property type="entry name" value="DUF716"/>
</dbReference>
<dbReference type="PANTHER" id="PTHR46285:SF9">
    <property type="entry name" value="(RAPE) HYPOTHETICAL PROTEIN"/>
    <property type="match status" value="1"/>
</dbReference>
<feature type="transmembrane region" description="Helical" evidence="6">
    <location>
        <begin position="6"/>
        <end position="23"/>
    </location>
</feature>
<reference evidence="7 8" key="1">
    <citation type="submission" date="2022-03" db="EMBL/GenBank/DDBJ databases">
        <authorList>
            <person name="Macdonald S."/>
            <person name="Ahmed S."/>
            <person name="Newling K."/>
        </authorList>
    </citation>
    <scope>NUCLEOTIDE SEQUENCE [LARGE SCALE GENOMIC DNA]</scope>
</reference>
<dbReference type="GO" id="GO:0016020">
    <property type="term" value="C:membrane"/>
    <property type="evidence" value="ECO:0007669"/>
    <property type="project" value="UniProtKB-SubCell"/>
</dbReference>
<evidence type="ECO:0000256" key="2">
    <source>
        <dbReference type="ARBA" id="ARBA00006948"/>
    </source>
</evidence>
<evidence type="ECO:0000256" key="1">
    <source>
        <dbReference type="ARBA" id="ARBA00004141"/>
    </source>
</evidence>
<comment type="caution">
    <text evidence="7">The sequence shown here is derived from an EMBL/GenBank/DDBJ whole genome shotgun (WGS) entry which is preliminary data.</text>
</comment>
<dbReference type="Proteomes" id="UP001642260">
    <property type="component" value="Unassembled WGS sequence"/>
</dbReference>
<accession>A0ABC8KFH7</accession>
<organism evidence="7 8">
    <name type="scientific">Eruca vesicaria subsp. sativa</name>
    <name type="common">Garden rocket</name>
    <name type="synonym">Eruca sativa</name>
    <dbReference type="NCBI Taxonomy" id="29727"/>
    <lineage>
        <taxon>Eukaryota</taxon>
        <taxon>Viridiplantae</taxon>
        <taxon>Streptophyta</taxon>
        <taxon>Embryophyta</taxon>
        <taxon>Tracheophyta</taxon>
        <taxon>Spermatophyta</taxon>
        <taxon>Magnoliopsida</taxon>
        <taxon>eudicotyledons</taxon>
        <taxon>Gunneridae</taxon>
        <taxon>Pentapetalae</taxon>
        <taxon>rosids</taxon>
        <taxon>malvids</taxon>
        <taxon>Brassicales</taxon>
        <taxon>Brassicaceae</taxon>
        <taxon>Brassiceae</taxon>
        <taxon>Eruca</taxon>
    </lineage>
</organism>
<feature type="transmembrane region" description="Helical" evidence="6">
    <location>
        <begin position="79"/>
        <end position="98"/>
    </location>
</feature>
<feature type="transmembrane region" description="Helical" evidence="6">
    <location>
        <begin position="231"/>
        <end position="249"/>
    </location>
</feature>
<dbReference type="Pfam" id="PF04819">
    <property type="entry name" value="DUF716"/>
    <property type="match status" value="1"/>
</dbReference>
<evidence type="ECO:0000256" key="5">
    <source>
        <dbReference type="ARBA" id="ARBA00023136"/>
    </source>
</evidence>
<evidence type="ECO:0000256" key="6">
    <source>
        <dbReference type="SAM" id="Phobius"/>
    </source>
</evidence>
<proteinExistence type="inferred from homology"/>
<evidence type="ECO:0000313" key="7">
    <source>
        <dbReference type="EMBL" id="CAH8354903.1"/>
    </source>
</evidence>
<dbReference type="EMBL" id="CAKOAT010199933">
    <property type="protein sequence ID" value="CAH8354903.1"/>
    <property type="molecule type" value="Genomic_DNA"/>
</dbReference>
<comment type="subcellular location">
    <subcellularLocation>
        <location evidence="1">Membrane</location>
        <topology evidence="1">Multi-pass membrane protein</topology>
    </subcellularLocation>
</comment>
<dbReference type="AlphaFoldDB" id="A0ABC8KFH7"/>
<evidence type="ECO:0000313" key="8">
    <source>
        <dbReference type="Proteomes" id="UP001642260"/>
    </source>
</evidence>